<gene>
    <name evidence="6 7" type="primary">LOC107267871</name>
</gene>
<keyword evidence="3" id="KW-1133">Transmembrane helix</keyword>
<dbReference type="Pfam" id="PF13855">
    <property type="entry name" value="LRR_8"/>
    <property type="match status" value="2"/>
</dbReference>
<evidence type="ECO:0000256" key="4">
    <source>
        <dbReference type="SAM" id="SignalP"/>
    </source>
</evidence>
<dbReference type="SMART" id="SM00369">
    <property type="entry name" value="LRR_TYP"/>
    <property type="match status" value="5"/>
</dbReference>
<accession>A0AAJ7BWU1</accession>
<sequence length="442" mass="50791">MPGRQYPLVTLALILGASFLEVVTGQLPKNSARSPCHVHEAVTRCYDVDIEELEVYLVGTEEESHTLEITHSNLSILSREPFHAKTDWEVLYMARNNISEIEYDAFHRLHKVVSVNLERNLLRTIDPKTFSYCYLLLKLILSYNPLVLPDEPFLEAYKLEYLDLSFANLTNLPLDTFKLLVKLRYLNISHNRLEVLDREVFVTLQQLEVLDVANNNFKVIDYRVFFMYSLMKLNNEWVCDCDLKIVFYKIFENATLTPEAVKCAKPFNTTWLDMRFLDCTNHIPDKTLFSSLDEYYEAIGVDKRVSSPEEPLVPPGILVIILSSLIVVLLLVLALVLICWCRTRDKVKINHPEEHSLDTSWQYGTVLMHRAGHDPGKNPGSATLTVSAPVLQYSTMEGIPMTSIRPTAPRMSDVYQRIDPAEHDVSYSDQEADDVALYERMH</sequence>
<dbReference type="InterPro" id="IPR003591">
    <property type="entry name" value="Leu-rich_rpt_typical-subtyp"/>
</dbReference>
<dbReference type="InterPro" id="IPR032675">
    <property type="entry name" value="LRR_dom_sf"/>
</dbReference>
<dbReference type="SUPFAM" id="SSF52058">
    <property type="entry name" value="L domain-like"/>
    <property type="match status" value="1"/>
</dbReference>
<dbReference type="Gene3D" id="3.80.10.10">
    <property type="entry name" value="Ribonuclease Inhibitor"/>
    <property type="match status" value="2"/>
</dbReference>
<protein>
    <submittedName>
        <fullName evidence="6 7">Leucine-rich repeat and transmembrane domain-containing protein 2</fullName>
    </submittedName>
</protein>
<dbReference type="KEGG" id="ccin:107267871"/>
<feature type="signal peptide" evidence="4">
    <location>
        <begin position="1"/>
        <end position="25"/>
    </location>
</feature>
<keyword evidence="1" id="KW-0433">Leucine-rich repeat</keyword>
<keyword evidence="2" id="KW-0677">Repeat</keyword>
<evidence type="ECO:0000256" key="3">
    <source>
        <dbReference type="SAM" id="Phobius"/>
    </source>
</evidence>
<evidence type="ECO:0000313" key="5">
    <source>
        <dbReference type="Proteomes" id="UP000694920"/>
    </source>
</evidence>
<feature type="transmembrane region" description="Helical" evidence="3">
    <location>
        <begin position="316"/>
        <end position="340"/>
    </location>
</feature>
<dbReference type="InterPro" id="IPR001611">
    <property type="entry name" value="Leu-rich_rpt"/>
</dbReference>
<evidence type="ECO:0000256" key="1">
    <source>
        <dbReference type="ARBA" id="ARBA00022614"/>
    </source>
</evidence>
<keyword evidence="3" id="KW-0472">Membrane</keyword>
<dbReference type="RefSeq" id="XP_015595527.1">
    <property type="nucleotide sequence ID" value="XM_015740041.2"/>
</dbReference>
<keyword evidence="5" id="KW-1185">Reference proteome</keyword>
<dbReference type="AlphaFoldDB" id="A0AAJ7BWU1"/>
<evidence type="ECO:0000313" key="7">
    <source>
        <dbReference type="RefSeq" id="XP_015595527.1"/>
    </source>
</evidence>
<dbReference type="GeneID" id="107267871"/>
<dbReference type="PANTHER" id="PTHR24366:SF96">
    <property type="entry name" value="LEUCINE RICH REPEAT CONTAINING 53"/>
    <property type="match status" value="1"/>
</dbReference>
<organism evidence="5 6">
    <name type="scientific">Cephus cinctus</name>
    <name type="common">Wheat stem sawfly</name>
    <dbReference type="NCBI Taxonomy" id="211228"/>
    <lineage>
        <taxon>Eukaryota</taxon>
        <taxon>Metazoa</taxon>
        <taxon>Ecdysozoa</taxon>
        <taxon>Arthropoda</taxon>
        <taxon>Hexapoda</taxon>
        <taxon>Insecta</taxon>
        <taxon>Pterygota</taxon>
        <taxon>Neoptera</taxon>
        <taxon>Endopterygota</taxon>
        <taxon>Hymenoptera</taxon>
        <taxon>Cephoidea</taxon>
        <taxon>Cephidae</taxon>
        <taxon>Cephus</taxon>
    </lineage>
</organism>
<name>A0AAJ7BWU1_CEPCN</name>
<dbReference type="RefSeq" id="XP_015595526.1">
    <property type="nucleotide sequence ID" value="XM_015740040.2"/>
</dbReference>
<keyword evidence="3 6" id="KW-0812">Transmembrane</keyword>
<dbReference type="Proteomes" id="UP000694920">
    <property type="component" value="Unplaced"/>
</dbReference>
<keyword evidence="4" id="KW-0732">Signal</keyword>
<feature type="chain" id="PRO_5044708635" evidence="4">
    <location>
        <begin position="26"/>
        <end position="442"/>
    </location>
</feature>
<evidence type="ECO:0000256" key="2">
    <source>
        <dbReference type="ARBA" id="ARBA00022737"/>
    </source>
</evidence>
<dbReference type="PROSITE" id="PS51450">
    <property type="entry name" value="LRR"/>
    <property type="match status" value="1"/>
</dbReference>
<dbReference type="PANTHER" id="PTHR24366">
    <property type="entry name" value="IG(IMMUNOGLOBULIN) AND LRR(LEUCINE RICH REPEAT) DOMAINS"/>
    <property type="match status" value="1"/>
</dbReference>
<reference evidence="6 7" key="1">
    <citation type="submission" date="2025-04" db="UniProtKB">
        <authorList>
            <consortium name="RefSeq"/>
        </authorList>
    </citation>
    <scope>IDENTIFICATION</scope>
</reference>
<proteinExistence type="predicted"/>
<evidence type="ECO:0000313" key="6">
    <source>
        <dbReference type="RefSeq" id="XP_015595526.1"/>
    </source>
</evidence>